<accession>A0A431U4K5</accession>
<keyword evidence="2" id="KW-1185">Reference proteome</keyword>
<organism evidence="1 2">
    <name type="scientific">Hymenobacter gummosus</name>
    <dbReference type="NCBI Taxonomy" id="1776032"/>
    <lineage>
        <taxon>Bacteria</taxon>
        <taxon>Pseudomonadati</taxon>
        <taxon>Bacteroidota</taxon>
        <taxon>Cytophagia</taxon>
        <taxon>Cytophagales</taxon>
        <taxon>Hymenobacteraceae</taxon>
        <taxon>Hymenobacter</taxon>
    </lineage>
</organism>
<dbReference type="AlphaFoldDB" id="A0A431U4K5"/>
<evidence type="ECO:0000313" key="2">
    <source>
        <dbReference type="Proteomes" id="UP000282184"/>
    </source>
</evidence>
<proteinExistence type="predicted"/>
<dbReference type="EMBL" id="RXOF01000004">
    <property type="protein sequence ID" value="RTQ50860.1"/>
    <property type="molecule type" value="Genomic_DNA"/>
</dbReference>
<dbReference type="RefSeq" id="WP_126692925.1">
    <property type="nucleotide sequence ID" value="NZ_RXOF01000004.1"/>
</dbReference>
<reference evidence="1 2" key="1">
    <citation type="submission" date="2018-12" db="EMBL/GenBank/DDBJ databases">
        <title>Hymenobacter gummosus sp. nov., isolated from a spring.</title>
        <authorList>
            <person name="Nie L."/>
        </authorList>
    </citation>
    <scope>NUCLEOTIDE SEQUENCE [LARGE SCALE GENOMIC DNA]</scope>
    <source>
        <strain evidence="1 2">KCTC 52166</strain>
    </source>
</reference>
<sequence>MPVFYSRYLHAAPLLLSVFLLLAGALLLTDATRGGFRTTSAPAAGTEQQTLAEPKLHTVTVHQGRVVARNGQPVSPDSTAPVAAAASAPGRGSWLGVSSGPGRLAEGFLGLLSLLLGSFGMRQVYRARFAPDFGQWAAEGQPEAPVFAFEDAQLRLLRPYPFAASRLAGRGWVAAGELTEVGADGRSAVLAGDELIFFPAAEPGALHAFARRNGLPVVARPDVWHLLAAPLAADYDATEAGSLDAQLHAQGLGAAEQRRIRRQLRAWWLLQPWRWPALAGDADDLHYDHAEVLHLTGAGLLERRRWYWYTMAVALRAAA</sequence>
<dbReference type="OrthoDB" id="4554121at2"/>
<protein>
    <submittedName>
        <fullName evidence="1">Uncharacterized protein</fullName>
    </submittedName>
</protein>
<gene>
    <name evidence="1" type="ORF">EJV47_09595</name>
</gene>
<dbReference type="Proteomes" id="UP000282184">
    <property type="component" value="Unassembled WGS sequence"/>
</dbReference>
<name>A0A431U4K5_9BACT</name>
<comment type="caution">
    <text evidence="1">The sequence shown here is derived from an EMBL/GenBank/DDBJ whole genome shotgun (WGS) entry which is preliminary data.</text>
</comment>
<evidence type="ECO:0000313" key="1">
    <source>
        <dbReference type="EMBL" id="RTQ50860.1"/>
    </source>
</evidence>